<comment type="caution">
    <text evidence="2">The sequence shown here is derived from an EMBL/GenBank/DDBJ whole genome shotgun (WGS) entry which is preliminary data.</text>
</comment>
<dbReference type="Proteomes" id="UP000585665">
    <property type="component" value="Unassembled WGS sequence"/>
</dbReference>
<dbReference type="AlphaFoldDB" id="A0A850PD87"/>
<accession>A0A850PD87</accession>
<protein>
    <submittedName>
        <fullName evidence="2">Uncharacterized protein</fullName>
    </submittedName>
</protein>
<evidence type="ECO:0000256" key="1">
    <source>
        <dbReference type="SAM" id="Phobius"/>
    </source>
</evidence>
<dbReference type="RefSeq" id="WP_176614805.1">
    <property type="nucleotide sequence ID" value="NZ_JABXXR010000225.1"/>
</dbReference>
<keyword evidence="1" id="KW-0812">Transmembrane</keyword>
<feature type="non-terminal residue" evidence="2">
    <location>
        <position position="254"/>
    </location>
</feature>
<evidence type="ECO:0000313" key="3">
    <source>
        <dbReference type="Proteomes" id="UP000585665"/>
    </source>
</evidence>
<organism evidence="2 3">
    <name type="scientific">Ameyamaea chiangmaiensis</name>
    <dbReference type="NCBI Taxonomy" id="442969"/>
    <lineage>
        <taxon>Bacteria</taxon>
        <taxon>Pseudomonadati</taxon>
        <taxon>Pseudomonadota</taxon>
        <taxon>Alphaproteobacteria</taxon>
        <taxon>Acetobacterales</taxon>
        <taxon>Acetobacteraceae</taxon>
        <taxon>Ameyamaea</taxon>
    </lineage>
</organism>
<reference evidence="2 3" key="1">
    <citation type="submission" date="2020-06" db="EMBL/GenBank/DDBJ databases">
        <title>Description of novel acetic acid bacteria.</title>
        <authorList>
            <person name="Sombolestani A."/>
        </authorList>
    </citation>
    <scope>NUCLEOTIDE SEQUENCE [LARGE SCALE GENOMIC DNA]</scope>
    <source>
        <strain evidence="2 3">LMG 27010</strain>
    </source>
</reference>
<proteinExistence type="predicted"/>
<sequence>MSDAGAERSRVGRVCVRLARAMLLTTAAVIAVPVVIAGAVLVRLAAAPLDVSSLLRHVMPVALSDVPPGEIPPGRLTTQRAHVAWPVRAMGWGAPLVVTLDDIAVLDRTGAVADRIARGEVTLGMHDLWHGRVVLRGVRVSGARMRLARQADGRVMLDLPGARPGGGGMPVDLSRLHALALDDTRITLADALTHLTYAVEGVHARLTVLHVGGRFGAVGDAGARFVLGDDEARVRAQGAPLPDGRGVRWSVDMD</sequence>
<evidence type="ECO:0000313" key="2">
    <source>
        <dbReference type="EMBL" id="NVN41958.1"/>
    </source>
</evidence>
<feature type="transmembrane region" description="Helical" evidence="1">
    <location>
        <begin position="21"/>
        <end position="46"/>
    </location>
</feature>
<gene>
    <name evidence="2" type="ORF">HUK82_15525</name>
</gene>
<keyword evidence="1" id="KW-0472">Membrane</keyword>
<dbReference type="EMBL" id="JABXXR010000225">
    <property type="protein sequence ID" value="NVN41958.1"/>
    <property type="molecule type" value="Genomic_DNA"/>
</dbReference>
<name>A0A850PD87_9PROT</name>
<keyword evidence="3" id="KW-1185">Reference proteome</keyword>
<keyword evidence="1" id="KW-1133">Transmembrane helix</keyword>